<gene>
    <name evidence="1" type="ORF">BDP27DRAFT_1232591</name>
</gene>
<sequence length="104" mass="11674">SAHLIWKLRCDSVIDRNGEEISETEAYSSLKQTLNACLQQDIRQTNCFRWGSRAISKDIVHSTWTPVLKDYDSLPPDWVGKTEVLVGIGPLPQFLPPSHARSGP</sequence>
<dbReference type="EMBL" id="JADNRY010000153">
    <property type="protein sequence ID" value="KAF9063132.1"/>
    <property type="molecule type" value="Genomic_DNA"/>
</dbReference>
<feature type="non-terminal residue" evidence="1">
    <location>
        <position position="1"/>
    </location>
</feature>
<evidence type="ECO:0000313" key="2">
    <source>
        <dbReference type="Proteomes" id="UP000772434"/>
    </source>
</evidence>
<organism evidence="1 2">
    <name type="scientific">Rhodocollybia butyracea</name>
    <dbReference type="NCBI Taxonomy" id="206335"/>
    <lineage>
        <taxon>Eukaryota</taxon>
        <taxon>Fungi</taxon>
        <taxon>Dikarya</taxon>
        <taxon>Basidiomycota</taxon>
        <taxon>Agaricomycotina</taxon>
        <taxon>Agaricomycetes</taxon>
        <taxon>Agaricomycetidae</taxon>
        <taxon>Agaricales</taxon>
        <taxon>Marasmiineae</taxon>
        <taxon>Omphalotaceae</taxon>
        <taxon>Rhodocollybia</taxon>
    </lineage>
</organism>
<dbReference type="AlphaFoldDB" id="A0A9P5PIA0"/>
<protein>
    <submittedName>
        <fullName evidence="1">Uncharacterized protein</fullName>
    </submittedName>
</protein>
<dbReference type="Proteomes" id="UP000772434">
    <property type="component" value="Unassembled WGS sequence"/>
</dbReference>
<dbReference type="OrthoDB" id="3031569at2759"/>
<accession>A0A9P5PIA0</accession>
<proteinExistence type="predicted"/>
<evidence type="ECO:0000313" key="1">
    <source>
        <dbReference type="EMBL" id="KAF9063132.1"/>
    </source>
</evidence>
<comment type="caution">
    <text evidence="1">The sequence shown here is derived from an EMBL/GenBank/DDBJ whole genome shotgun (WGS) entry which is preliminary data.</text>
</comment>
<reference evidence="1" key="1">
    <citation type="submission" date="2020-11" db="EMBL/GenBank/DDBJ databases">
        <authorList>
            <consortium name="DOE Joint Genome Institute"/>
            <person name="Ahrendt S."/>
            <person name="Riley R."/>
            <person name="Andreopoulos W."/>
            <person name="Labutti K."/>
            <person name="Pangilinan J."/>
            <person name="Ruiz-Duenas F.J."/>
            <person name="Barrasa J.M."/>
            <person name="Sanchez-Garcia M."/>
            <person name="Camarero S."/>
            <person name="Miyauchi S."/>
            <person name="Serrano A."/>
            <person name="Linde D."/>
            <person name="Babiker R."/>
            <person name="Drula E."/>
            <person name="Ayuso-Fernandez I."/>
            <person name="Pacheco R."/>
            <person name="Padilla G."/>
            <person name="Ferreira P."/>
            <person name="Barriuso J."/>
            <person name="Kellner H."/>
            <person name="Castanera R."/>
            <person name="Alfaro M."/>
            <person name="Ramirez L."/>
            <person name="Pisabarro A.G."/>
            <person name="Kuo A."/>
            <person name="Tritt A."/>
            <person name="Lipzen A."/>
            <person name="He G."/>
            <person name="Yan M."/>
            <person name="Ng V."/>
            <person name="Cullen D."/>
            <person name="Martin F."/>
            <person name="Rosso M.-N."/>
            <person name="Henrissat B."/>
            <person name="Hibbett D."/>
            <person name="Martinez A.T."/>
            <person name="Grigoriev I.V."/>
        </authorList>
    </citation>
    <scope>NUCLEOTIDE SEQUENCE</scope>
    <source>
        <strain evidence="1">AH 40177</strain>
    </source>
</reference>
<name>A0A9P5PIA0_9AGAR</name>
<keyword evidence="2" id="KW-1185">Reference proteome</keyword>